<comment type="caution">
    <text evidence="3">The sequence shown here is derived from an EMBL/GenBank/DDBJ whole genome shotgun (WGS) entry which is preliminary data.</text>
</comment>
<protein>
    <submittedName>
        <fullName evidence="3">Uncharacterized protein</fullName>
    </submittedName>
</protein>
<feature type="coiled-coil region" evidence="1">
    <location>
        <begin position="96"/>
        <end position="123"/>
    </location>
</feature>
<accession>A0ABV0BL27</accession>
<evidence type="ECO:0000313" key="4">
    <source>
        <dbReference type="Proteomes" id="UP001418637"/>
    </source>
</evidence>
<organism evidence="3 4">
    <name type="scientific">Hohaiivirga grylli</name>
    <dbReference type="NCBI Taxonomy" id="3133970"/>
    <lineage>
        <taxon>Bacteria</taxon>
        <taxon>Pseudomonadati</taxon>
        <taxon>Pseudomonadota</taxon>
        <taxon>Alphaproteobacteria</taxon>
        <taxon>Hyphomicrobiales</taxon>
        <taxon>Methylobacteriaceae</taxon>
        <taxon>Hohaiivirga</taxon>
    </lineage>
</organism>
<feature type="region of interest" description="Disordered" evidence="2">
    <location>
        <begin position="49"/>
        <end position="83"/>
    </location>
</feature>
<name>A0ABV0BL27_9HYPH</name>
<feature type="region of interest" description="Disordered" evidence="2">
    <location>
        <begin position="236"/>
        <end position="286"/>
    </location>
</feature>
<evidence type="ECO:0000256" key="2">
    <source>
        <dbReference type="SAM" id="MobiDB-lite"/>
    </source>
</evidence>
<dbReference type="Proteomes" id="UP001418637">
    <property type="component" value="Unassembled WGS sequence"/>
</dbReference>
<dbReference type="EMBL" id="JBBYXI010000003">
    <property type="protein sequence ID" value="MEN3931405.1"/>
    <property type="molecule type" value="Genomic_DNA"/>
</dbReference>
<dbReference type="RefSeq" id="WP_346337435.1">
    <property type="nucleotide sequence ID" value="NZ_JBBYXI010000003.1"/>
</dbReference>
<keyword evidence="1" id="KW-0175">Coiled coil</keyword>
<evidence type="ECO:0000313" key="3">
    <source>
        <dbReference type="EMBL" id="MEN3931405.1"/>
    </source>
</evidence>
<keyword evidence="4" id="KW-1185">Reference proteome</keyword>
<reference evidence="3 4" key="1">
    <citation type="submission" date="2024-04" db="EMBL/GenBank/DDBJ databases">
        <title>A novel species isolated from cricket.</title>
        <authorList>
            <person name="Wang H.-C."/>
        </authorList>
    </citation>
    <scope>NUCLEOTIDE SEQUENCE [LARGE SCALE GENOMIC DNA]</scope>
    <source>
        <strain evidence="3 4">WL0021</strain>
    </source>
</reference>
<sequence>MRCSRPPDNGLYELRILVHIRTRCRGPGITQDREKVNMTENMTAADMGSDSYNQFEENTSHNPEGMEEFEAEDTLSEAVADDENTEGVKTVPLATFLEMRNEVKASRAEAEELRRILVSVQQEGVKPPDPVTDPVAYQQHMEMQRIQQQQQQEALEAQQHLGFIESSLESAKEHLGQDFEAAYEMARANPQVAKYILCHPNPGGALVEFHKQLQRNGVLERYPTGVLADDWLLEQSDRPNKRSNGPISYQKSHLAAPPPSLAGARGGNASVMAPVLSDDPIDDILK</sequence>
<feature type="compositionally biased region" description="Polar residues" evidence="2">
    <location>
        <begin position="242"/>
        <end position="251"/>
    </location>
</feature>
<evidence type="ECO:0000256" key="1">
    <source>
        <dbReference type="SAM" id="Coils"/>
    </source>
</evidence>
<feature type="compositionally biased region" description="Acidic residues" evidence="2">
    <location>
        <begin position="65"/>
        <end position="83"/>
    </location>
</feature>
<proteinExistence type="predicted"/>
<gene>
    <name evidence="3" type="ORF">WJT86_10090</name>
</gene>
<feature type="compositionally biased region" description="Polar residues" evidence="2">
    <location>
        <begin position="50"/>
        <end position="62"/>
    </location>
</feature>